<dbReference type="AlphaFoldDB" id="A0ABD3XJB3"/>
<accession>A0ABD3XJB3</accession>
<proteinExistence type="predicted"/>
<dbReference type="EMBL" id="JBJQND010000002">
    <property type="protein sequence ID" value="KAL3886190.1"/>
    <property type="molecule type" value="Genomic_DNA"/>
</dbReference>
<evidence type="ECO:0000313" key="2">
    <source>
        <dbReference type="Proteomes" id="UP001634394"/>
    </source>
</evidence>
<evidence type="ECO:0000313" key="1">
    <source>
        <dbReference type="EMBL" id="KAL3886190.1"/>
    </source>
</evidence>
<sequence>MRLECPNKSPEDNVRPNLLEDHYNTIDDETHALSDYDLEMDVVIHKQTSHEIRRNNEHIHYDYAYSRGICPMEAALTHVADDTLLTARSNSARPVGIFQVEGNEVPDTDHVYITVLDDSSPSVELSQVEKLT</sequence>
<dbReference type="Proteomes" id="UP001634394">
    <property type="component" value="Unassembled WGS sequence"/>
</dbReference>
<comment type="caution">
    <text evidence="1">The sequence shown here is derived from an EMBL/GenBank/DDBJ whole genome shotgun (WGS) entry which is preliminary data.</text>
</comment>
<reference evidence="1 2" key="1">
    <citation type="submission" date="2024-11" db="EMBL/GenBank/DDBJ databases">
        <title>Chromosome-level genome assembly of the freshwater bivalve Anodonta woodiana.</title>
        <authorList>
            <person name="Chen X."/>
        </authorList>
    </citation>
    <scope>NUCLEOTIDE SEQUENCE [LARGE SCALE GENOMIC DNA]</scope>
    <source>
        <strain evidence="1">MN2024</strain>
        <tissue evidence="1">Gills</tissue>
    </source>
</reference>
<gene>
    <name evidence="1" type="ORF">ACJMK2_026199</name>
</gene>
<name>A0ABD3XJB3_SINWO</name>
<keyword evidence="2" id="KW-1185">Reference proteome</keyword>
<protein>
    <submittedName>
        <fullName evidence="1">Uncharacterized protein</fullName>
    </submittedName>
</protein>
<organism evidence="1 2">
    <name type="scientific">Sinanodonta woodiana</name>
    <name type="common">Chinese pond mussel</name>
    <name type="synonym">Anodonta woodiana</name>
    <dbReference type="NCBI Taxonomy" id="1069815"/>
    <lineage>
        <taxon>Eukaryota</taxon>
        <taxon>Metazoa</taxon>
        <taxon>Spiralia</taxon>
        <taxon>Lophotrochozoa</taxon>
        <taxon>Mollusca</taxon>
        <taxon>Bivalvia</taxon>
        <taxon>Autobranchia</taxon>
        <taxon>Heteroconchia</taxon>
        <taxon>Palaeoheterodonta</taxon>
        <taxon>Unionida</taxon>
        <taxon>Unionoidea</taxon>
        <taxon>Unionidae</taxon>
        <taxon>Unioninae</taxon>
        <taxon>Sinanodonta</taxon>
    </lineage>
</organism>